<keyword evidence="3" id="KW-0472">Membrane</keyword>
<dbReference type="GO" id="GO:0003700">
    <property type="term" value="F:DNA-binding transcription factor activity"/>
    <property type="evidence" value="ECO:0007669"/>
    <property type="project" value="InterPro"/>
</dbReference>
<dbReference type="InterPro" id="IPR047057">
    <property type="entry name" value="MerR_fam"/>
</dbReference>
<accession>A0A0H4R1V8</accession>
<dbReference type="SUPFAM" id="SSF46955">
    <property type="entry name" value="Putative DNA-binding domain"/>
    <property type="match status" value="1"/>
</dbReference>
<dbReference type="STRING" id="1007676.ABM34_09400"/>
<dbReference type="Gene3D" id="1.10.1660.10">
    <property type="match status" value="1"/>
</dbReference>
<dbReference type="CDD" id="cd01106">
    <property type="entry name" value="HTH_TipAL-Mta"/>
    <property type="match status" value="1"/>
</dbReference>
<evidence type="ECO:0000256" key="3">
    <source>
        <dbReference type="SAM" id="Phobius"/>
    </source>
</evidence>
<proteinExistence type="predicted"/>
<keyword evidence="2" id="KW-0175">Coiled coil</keyword>
<dbReference type="OrthoDB" id="1894615at2"/>
<evidence type="ECO:0000313" key="5">
    <source>
        <dbReference type="EMBL" id="AKP67720.1"/>
    </source>
</evidence>
<keyword evidence="6" id="KW-1185">Reference proteome</keyword>
<dbReference type="AlphaFoldDB" id="A0A0H4R1V8"/>
<gene>
    <name evidence="5" type="ORF">ABM34_09400</name>
</gene>
<dbReference type="PANTHER" id="PTHR30204">
    <property type="entry name" value="REDOX-CYCLING DRUG-SENSING TRANSCRIPTIONAL ACTIVATOR SOXR"/>
    <property type="match status" value="1"/>
</dbReference>
<dbReference type="Proteomes" id="UP000036106">
    <property type="component" value="Chromosome"/>
</dbReference>
<dbReference type="SMART" id="SM00422">
    <property type="entry name" value="HTH_MERR"/>
    <property type="match status" value="1"/>
</dbReference>
<dbReference type="InterPro" id="IPR009061">
    <property type="entry name" value="DNA-bd_dom_put_sf"/>
</dbReference>
<feature type="domain" description="HTH merR-type" evidence="4">
    <location>
        <begin position="1"/>
        <end position="72"/>
    </location>
</feature>
<evidence type="ECO:0000259" key="4">
    <source>
        <dbReference type="PROSITE" id="PS50937"/>
    </source>
</evidence>
<evidence type="ECO:0000256" key="1">
    <source>
        <dbReference type="ARBA" id="ARBA00023125"/>
    </source>
</evidence>
<reference evidence="6" key="1">
    <citation type="submission" date="2015-07" db="EMBL/GenBank/DDBJ databases">
        <title>Lactobacillus ginsenosidimutans/EMML 3141/ whole genome sequencing.</title>
        <authorList>
            <person name="Kim M.K."/>
            <person name="Im W.-T."/>
            <person name="Srinivasan S."/>
            <person name="Lee J.-J."/>
        </authorList>
    </citation>
    <scope>NUCLEOTIDE SEQUENCE [LARGE SCALE GENOMIC DNA]</scope>
    <source>
        <strain evidence="6">EMML 3041</strain>
    </source>
</reference>
<organism evidence="5 6">
    <name type="scientific">Companilactobacillus ginsenosidimutans</name>
    <dbReference type="NCBI Taxonomy" id="1007676"/>
    <lineage>
        <taxon>Bacteria</taxon>
        <taxon>Bacillati</taxon>
        <taxon>Bacillota</taxon>
        <taxon>Bacilli</taxon>
        <taxon>Lactobacillales</taxon>
        <taxon>Lactobacillaceae</taxon>
        <taxon>Companilactobacillus</taxon>
    </lineage>
</organism>
<dbReference type="KEGG" id="lgn:ABM34_09400"/>
<dbReference type="CDD" id="cd00350">
    <property type="entry name" value="rubredoxin_like"/>
    <property type="match status" value="1"/>
</dbReference>
<protein>
    <recommendedName>
        <fullName evidence="4">HTH merR-type domain-containing protein</fullName>
    </recommendedName>
</protein>
<sequence>MSQFTTGELAKLSNISVRTLQYYDKKDLLYPSSKTESGRRIYNDDDWKRLKLILLLKGMGLSLEAIKEILNSPNTSSILKLMLDEQEKRLKQQVADSQSQLKSIENMKRNLSDLDNVTIKNIDDIDRIMTNKKSLWKVHRNMLLFGLLIDVVEIGSLIYGFMTGKWIPFTIGMILVLICAGILSKYYFEETNYICPNCNYEFKPRFWKAFWAKHNLRARKLVCPNCGQQNYCVEVFDDTKTKR</sequence>
<dbReference type="RefSeq" id="WP_048705266.1">
    <property type="nucleotide sequence ID" value="NZ_CP012034.1"/>
</dbReference>
<keyword evidence="3" id="KW-1133">Transmembrane helix</keyword>
<feature type="transmembrane region" description="Helical" evidence="3">
    <location>
        <begin position="142"/>
        <end position="161"/>
    </location>
</feature>
<dbReference type="PATRIC" id="fig|1007676.4.peg.1902"/>
<dbReference type="PROSITE" id="PS50937">
    <property type="entry name" value="HTH_MERR_2"/>
    <property type="match status" value="1"/>
</dbReference>
<dbReference type="PRINTS" id="PR00040">
    <property type="entry name" value="HTHMERR"/>
</dbReference>
<keyword evidence="1" id="KW-0238">DNA-binding</keyword>
<keyword evidence="3" id="KW-0812">Transmembrane</keyword>
<dbReference type="PANTHER" id="PTHR30204:SF96">
    <property type="entry name" value="CHROMOSOME-ANCHORING PROTEIN RACA"/>
    <property type="match status" value="1"/>
</dbReference>
<dbReference type="GO" id="GO:0003677">
    <property type="term" value="F:DNA binding"/>
    <property type="evidence" value="ECO:0007669"/>
    <property type="project" value="UniProtKB-KW"/>
</dbReference>
<dbReference type="Pfam" id="PF13411">
    <property type="entry name" value="MerR_1"/>
    <property type="match status" value="1"/>
</dbReference>
<evidence type="ECO:0000256" key="2">
    <source>
        <dbReference type="SAM" id="Coils"/>
    </source>
</evidence>
<dbReference type="EMBL" id="CP012034">
    <property type="protein sequence ID" value="AKP67720.1"/>
    <property type="molecule type" value="Genomic_DNA"/>
</dbReference>
<feature type="transmembrane region" description="Helical" evidence="3">
    <location>
        <begin position="167"/>
        <end position="188"/>
    </location>
</feature>
<evidence type="ECO:0000313" key="6">
    <source>
        <dbReference type="Proteomes" id="UP000036106"/>
    </source>
</evidence>
<feature type="coiled-coil region" evidence="2">
    <location>
        <begin position="87"/>
        <end position="114"/>
    </location>
</feature>
<name>A0A0H4R1V8_9LACO</name>
<dbReference type="InterPro" id="IPR000551">
    <property type="entry name" value="MerR-type_HTH_dom"/>
</dbReference>